<dbReference type="GO" id="GO:0046873">
    <property type="term" value="F:metal ion transmembrane transporter activity"/>
    <property type="evidence" value="ECO:0007669"/>
    <property type="project" value="InterPro"/>
</dbReference>
<proteinExistence type="inferred from homology"/>
<comment type="subcellular location">
    <subcellularLocation>
        <location evidence="1">Membrane</location>
        <topology evidence="1">Multi-pass membrane protein</topology>
    </subcellularLocation>
</comment>
<name>A0A4P5PE44_9ENTE</name>
<dbReference type="CDD" id="cd12827">
    <property type="entry name" value="EcCorA_ZntB-like_u2"/>
    <property type="match status" value="1"/>
</dbReference>
<keyword evidence="8" id="KW-1185">Reference proteome</keyword>
<evidence type="ECO:0000313" key="8">
    <source>
        <dbReference type="Proteomes" id="UP000290567"/>
    </source>
</evidence>
<dbReference type="RefSeq" id="WP_146622802.1">
    <property type="nucleotide sequence ID" value="NZ_BJCC01000017.1"/>
</dbReference>
<evidence type="ECO:0000256" key="6">
    <source>
        <dbReference type="SAM" id="Phobius"/>
    </source>
</evidence>
<feature type="transmembrane region" description="Helical" evidence="6">
    <location>
        <begin position="280"/>
        <end position="300"/>
    </location>
</feature>
<dbReference type="InterPro" id="IPR045861">
    <property type="entry name" value="CorA_cytoplasmic_dom"/>
</dbReference>
<dbReference type="SUPFAM" id="SSF144083">
    <property type="entry name" value="Magnesium transport protein CorA, transmembrane region"/>
    <property type="match status" value="1"/>
</dbReference>
<evidence type="ECO:0000256" key="2">
    <source>
        <dbReference type="ARBA" id="ARBA00009765"/>
    </source>
</evidence>
<evidence type="ECO:0000313" key="7">
    <source>
        <dbReference type="EMBL" id="GCF94378.1"/>
    </source>
</evidence>
<keyword evidence="3 6" id="KW-0812">Transmembrane</keyword>
<dbReference type="Pfam" id="PF01544">
    <property type="entry name" value="CorA"/>
    <property type="match status" value="1"/>
</dbReference>
<dbReference type="EMBL" id="BJCC01000017">
    <property type="protein sequence ID" value="GCF94378.1"/>
    <property type="molecule type" value="Genomic_DNA"/>
</dbReference>
<dbReference type="PANTHER" id="PTHR47891:SF1">
    <property type="entry name" value="CORA-MAGNESIUM AND COBALT TRANSPORTER"/>
    <property type="match status" value="1"/>
</dbReference>
<keyword evidence="5 6" id="KW-0472">Membrane</keyword>
<comment type="caution">
    <text evidence="7">The sequence shown here is derived from an EMBL/GenBank/DDBJ whole genome shotgun (WGS) entry which is preliminary data.</text>
</comment>
<dbReference type="GO" id="GO:0016020">
    <property type="term" value="C:membrane"/>
    <property type="evidence" value="ECO:0007669"/>
    <property type="project" value="UniProtKB-SubCell"/>
</dbReference>
<evidence type="ECO:0000256" key="5">
    <source>
        <dbReference type="ARBA" id="ARBA00023136"/>
    </source>
</evidence>
<feature type="transmembrane region" description="Helical" evidence="6">
    <location>
        <begin position="248"/>
        <end position="268"/>
    </location>
</feature>
<organism evidence="7 8">
    <name type="scientific">Enterococcus florum</name>
    <dbReference type="NCBI Taxonomy" id="2480627"/>
    <lineage>
        <taxon>Bacteria</taxon>
        <taxon>Bacillati</taxon>
        <taxon>Bacillota</taxon>
        <taxon>Bacilli</taxon>
        <taxon>Lactobacillales</taxon>
        <taxon>Enterococcaceae</taxon>
        <taxon>Enterococcus</taxon>
    </lineage>
</organism>
<accession>A0A4P5PE44</accession>
<dbReference type="PANTHER" id="PTHR47891">
    <property type="entry name" value="TRANSPORTER-RELATED"/>
    <property type="match status" value="1"/>
</dbReference>
<keyword evidence="4 6" id="KW-1133">Transmembrane helix</keyword>
<dbReference type="Proteomes" id="UP000290567">
    <property type="component" value="Unassembled WGS sequence"/>
</dbReference>
<dbReference type="OrthoDB" id="9803416at2"/>
<dbReference type="InterPro" id="IPR047199">
    <property type="entry name" value="CorA-like"/>
</dbReference>
<evidence type="ECO:0000256" key="4">
    <source>
        <dbReference type="ARBA" id="ARBA00022989"/>
    </source>
</evidence>
<evidence type="ECO:0000256" key="1">
    <source>
        <dbReference type="ARBA" id="ARBA00004141"/>
    </source>
</evidence>
<protein>
    <submittedName>
        <fullName evidence="7">Magnesium transporter</fullName>
    </submittedName>
</protein>
<dbReference type="Gene3D" id="1.20.58.340">
    <property type="entry name" value="Magnesium transport protein CorA, transmembrane region"/>
    <property type="match status" value="1"/>
</dbReference>
<comment type="similarity">
    <text evidence="2">Belongs to the CorA metal ion transporter (MIT) (TC 1.A.35) family.</text>
</comment>
<dbReference type="InterPro" id="IPR045863">
    <property type="entry name" value="CorA_TM1_TM2"/>
</dbReference>
<dbReference type="SUPFAM" id="SSF143865">
    <property type="entry name" value="CorA soluble domain-like"/>
    <property type="match status" value="1"/>
</dbReference>
<evidence type="ECO:0000256" key="3">
    <source>
        <dbReference type="ARBA" id="ARBA00022692"/>
    </source>
</evidence>
<gene>
    <name evidence="7" type="primary">corA3</name>
    <name evidence="7" type="ORF">NRIC_22690</name>
</gene>
<dbReference type="InterPro" id="IPR002523">
    <property type="entry name" value="MgTranspt_CorA/ZnTranspt_ZntB"/>
</dbReference>
<dbReference type="AlphaFoldDB" id="A0A4P5PE44"/>
<sequence>MRSEERLEVSEKKWRVTSILLPSPKEIDDYEKQYDLPRDVFTLHHFTEEVSRVERLESEVLGECLSLVMVNYREEKDVSATVEEALFPVSLIFSENQLLIVTQEQDSMTEIKRLFKVSEGDIPQFLVAYILESYTYFLHALKKQKQMIDQVNEAAKNSTEKDTLLLLRDIEKNLVYLEHTLDDQKHTTDIILENESVIEQVSKERLNDVTVSCRRVEKMVHLYRGLVDSTSGMVSALMDNTLNHLMKYLDSAALIISIPTLIFSLWGINTGGLIGKDSVLGSIGVVFLAVIATLIAMIFLRRKDYMS</sequence>
<reference evidence="8" key="1">
    <citation type="submission" date="2019-02" db="EMBL/GenBank/DDBJ databases">
        <title>Draft genome sequence of Enterococcus sp. Gos25-1.</title>
        <authorList>
            <person name="Tanaka N."/>
            <person name="Shiwa Y."/>
            <person name="Fujita N."/>
        </authorList>
    </citation>
    <scope>NUCLEOTIDE SEQUENCE [LARGE SCALE GENOMIC DNA]</scope>
    <source>
        <strain evidence="8">Gos25-1</strain>
    </source>
</reference>